<dbReference type="Proteomes" id="UP001207337">
    <property type="component" value="Unassembled WGS sequence"/>
</dbReference>
<comment type="caution">
    <text evidence="6">The sequence shown here is derived from an EMBL/GenBank/DDBJ whole genome shotgun (WGS) entry which is preliminary data.</text>
</comment>
<protein>
    <submittedName>
        <fullName evidence="6">BamA/TamA family outer membrane protein</fullName>
    </submittedName>
</protein>
<organism evidence="6 7">
    <name type="scientific">Fodinibius salicampi</name>
    <dbReference type="NCBI Taxonomy" id="1920655"/>
    <lineage>
        <taxon>Bacteria</taxon>
        <taxon>Pseudomonadati</taxon>
        <taxon>Balneolota</taxon>
        <taxon>Balneolia</taxon>
        <taxon>Balneolales</taxon>
        <taxon>Balneolaceae</taxon>
        <taxon>Fodinibius</taxon>
    </lineage>
</organism>
<proteinExistence type="predicted"/>
<evidence type="ECO:0000256" key="3">
    <source>
        <dbReference type="ARBA" id="ARBA00022692"/>
    </source>
</evidence>
<gene>
    <name evidence="6" type="ORF">LQ318_14850</name>
</gene>
<dbReference type="InterPro" id="IPR010827">
    <property type="entry name" value="BamA/TamA_POTRA"/>
</dbReference>
<name>A0ABT3Q255_9BACT</name>
<feature type="domain" description="POTRA" evidence="5">
    <location>
        <begin position="218"/>
        <end position="292"/>
    </location>
</feature>
<evidence type="ECO:0000313" key="6">
    <source>
        <dbReference type="EMBL" id="MCW9714187.1"/>
    </source>
</evidence>
<dbReference type="InterPro" id="IPR000184">
    <property type="entry name" value="Bac_surfAg_D15"/>
</dbReference>
<evidence type="ECO:0000256" key="4">
    <source>
        <dbReference type="ARBA" id="ARBA00023136"/>
    </source>
</evidence>
<accession>A0ABT3Q255</accession>
<dbReference type="Pfam" id="PF01103">
    <property type="entry name" value="Omp85"/>
    <property type="match status" value="1"/>
</dbReference>
<evidence type="ECO:0000313" key="7">
    <source>
        <dbReference type="Proteomes" id="UP001207337"/>
    </source>
</evidence>
<dbReference type="Gene3D" id="3.10.20.310">
    <property type="entry name" value="membrane protein fhac"/>
    <property type="match status" value="2"/>
</dbReference>
<reference evidence="6 7" key="1">
    <citation type="submission" date="2021-11" db="EMBL/GenBank/DDBJ databases">
        <title>Aliifidinibius sp. nov., a new bacterium isolated from saline soil.</title>
        <authorList>
            <person name="Galisteo C."/>
            <person name="De La Haba R."/>
            <person name="Sanchez-Porro C."/>
            <person name="Ventosa A."/>
        </authorList>
    </citation>
    <scope>NUCLEOTIDE SEQUENCE [LARGE SCALE GENOMIC DNA]</scope>
    <source>
        <strain evidence="6 7">KACC 190600</strain>
    </source>
</reference>
<comment type="subcellular location">
    <subcellularLocation>
        <location evidence="1">Membrane</location>
    </subcellularLocation>
</comment>
<evidence type="ECO:0000256" key="2">
    <source>
        <dbReference type="ARBA" id="ARBA00022452"/>
    </source>
</evidence>
<dbReference type="PANTHER" id="PTHR12815">
    <property type="entry name" value="SORTING AND ASSEMBLY MACHINERY SAMM50 PROTEIN FAMILY MEMBER"/>
    <property type="match status" value="1"/>
</dbReference>
<dbReference type="Pfam" id="PF07244">
    <property type="entry name" value="POTRA"/>
    <property type="match status" value="2"/>
</dbReference>
<sequence>MFPQVVIHIFFVGLLLAGWTTDGSSAPNDPERPQVWKVEIEGNEAFSDVLLRDQIATEVPPFFKKLIYGSREGYSLNETTIRKDNIRLANYYKRRGFINVNVNYEIKEGDEPWKKEVYFYIDENAPVHIEKLEYQIDSEGLDEQEVHSKNSFERVKRNHAFQEGNRYESIREPEVIGSFTDVLKNIGFAHASVSIEAEIDSTNLSASVMIHCKAGPLTTIGEIEIKDNNRLSDEYIKRQASLEVGERYSLEKLQDAQQQLFNHHLVRFATISIPEEQPRDSTLRLVLRVRERESRSVELLAGFGTEEKFRGQVSWQHRNAFGAAHRFTSTGRASFIEQSLSLDYLFPYVFNTKSSVILSPFVQHLLESNFELFRTGITNSFIYQYSKTLTASASYEYTKNRELSQQFAQNMPDSTQKYDLSSLQFSSYYTQGYGRQQEGWVIQPYAEIFGFMGLTSLNFQKISLDVRKFTRLSSSTMLATRVQGGRLFNVSTDSLPQNIRYYMGGTNSVRGWQRRQMGPKRAEVDSSGFQRYVPSGGRAMFGFNLEIRQELNALIDGFGIAVFLDGGQIWDSNVDRGIRPIQFGTGGGLRYQSPIGPVRLDVGYKINPTQQDLNFYRGRNYGSSWDRIGIHVSIGQAF</sequence>
<evidence type="ECO:0000259" key="5">
    <source>
        <dbReference type="PROSITE" id="PS51779"/>
    </source>
</evidence>
<dbReference type="InterPro" id="IPR039910">
    <property type="entry name" value="D15-like"/>
</dbReference>
<keyword evidence="4" id="KW-0472">Membrane</keyword>
<keyword evidence="7" id="KW-1185">Reference proteome</keyword>
<dbReference type="PROSITE" id="PS51779">
    <property type="entry name" value="POTRA"/>
    <property type="match status" value="1"/>
</dbReference>
<evidence type="ECO:0000256" key="1">
    <source>
        <dbReference type="ARBA" id="ARBA00004370"/>
    </source>
</evidence>
<keyword evidence="2" id="KW-1134">Transmembrane beta strand</keyword>
<dbReference type="InterPro" id="IPR034746">
    <property type="entry name" value="POTRA"/>
</dbReference>
<dbReference type="RefSeq" id="WP_265791304.1">
    <property type="nucleotide sequence ID" value="NZ_BAABRS010000004.1"/>
</dbReference>
<dbReference type="PANTHER" id="PTHR12815:SF18">
    <property type="entry name" value="SORTING AND ASSEMBLY MACHINERY COMPONENT 50 HOMOLOG"/>
    <property type="match status" value="1"/>
</dbReference>
<dbReference type="Gene3D" id="2.40.160.50">
    <property type="entry name" value="membrane protein fhac: a member of the omp85/tpsb transporter family"/>
    <property type="match status" value="1"/>
</dbReference>
<dbReference type="EMBL" id="JAJNDC010000004">
    <property type="protein sequence ID" value="MCW9714187.1"/>
    <property type="molecule type" value="Genomic_DNA"/>
</dbReference>
<keyword evidence="3" id="KW-0812">Transmembrane</keyword>